<evidence type="ECO:0000313" key="2">
    <source>
        <dbReference type="EMBL" id="GAG18703.1"/>
    </source>
</evidence>
<evidence type="ECO:0000256" key="1">
    <source>
        <dbReference type="SAM" id="MobiDB-lite"/>
    </source>
</evidence>
<feature type="non-terminal residue" evidence="2">
    <location>
        <position position="104"/>
    </location>
</feature>
<comment type="caution">
    <text evidence="2">The sequence shown here is derived from an EMBL/GenBank/DDBJ whole genome shotgun (WGS) entry which is preliminary data.</text>
</comment>
<name>X0W237_9ZZZZ</name>
<sequence length="104" mass="11141">MSGITKFHNPQYDGGAPDLPLAIGDRYYGQDMMRDFLHLKEKSGEAAYNISNSRILEGLIPVKNTNTTIDISLGIAIFKASVKIPDASGASPPPTTSSVDMDAI</sequence>
<reference evidence="2" key="1">
    <citation type="journal article" date="2014" name="Front. Microbiol.">
        <title>High frequency of phylogenetically diverse reductive dehalogenase-homologous genes in deep subseafloor sedimentary metagenomes.</title>
        <authorList>
            <person name="Kawai M."/>
            <person name="Futagami T."/>
            <person name="Toyoda A."/>
            <person name="Takaki Y."/>
            <person name="Nishi S."/>
            <person name="Hori S."/>
            <person name="Arai W."/>
            <person name="Tsubouchi T."/>
            <person name="Morono Y."/>
            <person name="Uchiyama I."/>
            <person name="Ito T."/>
            <person name="Fujiyama A."/>
            <person name="Inagaki F."/>
            <person name="Takami H."/>
        </authorList>
    </citation>
    <scope>NUCLEOTIDE SEQUENCE</scope>
    <source>
        <strain evidence="2">Expedition CK06-06</strain>
    </source>
</reference>
<gene>
    <name evidence="2" type="ORF">S01H1_52769</name>
</gene>
<feature type="region of interest" description="Disordered" evidence="1">
    <location>
        <begin position="85"/>
        <end position="104"/>
    </location>
</feature>
<proteinExistence type="predicted"/>
<accession>X0W237</accession>
<organism evidence="2">
    <name type="scientific">marine sediment metagenome</name>
    <dbReference type="NCBI Taxonomy" id="412755"/>
    <lineage>
        <taxon>unclassified sequences</taxon>
        <taxon>metagenomes</taxon>
        <taxon>ecological metagenomes</taxon>
    </lineage>
</organism>
<protein>
    <submittedName>
        <fullName evidence="2">Uncharacterized protein</fullName>
    </submittedName>
</protein>
<dbReference type="EMBL" id="BARS01034125">
    <property type="protein sequence ID" value="GAG18703.1"/>
    <property type="molecule type" value="Genomic_DNA"/>
</dbReference>
<dbReference type="AlphaFoldDB" id="X0W237"/>